<proteinExistence type="predicted"/>
<dbReference type="Proteomes" id="UP001066276">
    <property type="component" value="Chromosome 4_1"/>
</dbReference>
<evidence type="ECO:0000313" key="1">
    <source>
        <dbReference type="EMBL" id="KAJ1172287.1"/>
    </source>
</evidence>
<organism evidence="1 2">
    <name type="scientific">Pleurodeles waltl</name>
    <name type="common">Iberian ribbed newt</name>
    <dbReference type="NCBI Taxonomy" id="8319"/>
    <lineage>
        <taxon>Eukaryota</taxon>
        <taxon>Metazoa</taxon>
        <taxon>Chordata</taxon>
        <taxon>Craniata</taxon>
        <taxon>Vertebrata</taxon>
        <taxon>Euteleostomi</taxon>
        <taxon>Amphibia</taxon>
        <taxon>Batrachia</taxon>
        <taxon>Caudata</taxon>
        <taxon>Salamandroidea</taxon>
        <taxon>Salamandridae</taxon>
        <taxon>Pleurodelinae</taxon>
        <taxon>Pleurodeles</taxon>
    </lineage>
</organism>
<gene>
    <name evidence="1" type="ORF">NDU88_004134</name>
</gene>
<reference evidence="1" key="1">
    <citation type="journal article" date="2022" name="bioRxiv">
        <title>Sequencing and chromosome-scale assembly of the giantPleurodeles waltlgenome.</title>
        <authorList>
            <person name="Brown T."/>
            <person name="Elewa A."/>
            <person name="Iarovenko S."/>
            <person name="Subramanian E."/>
            <person name="Araus A.J."/>
            <person name="Petzold A."/>
            <person name="Susuki M."/>
            <person name="Suzuki K.-i.T."/>
            <person name="Hayashi T."/>
            <person name="Toyoda A."/>
            <person name="Oliveira C."/>
            <person name="Osipova E."/>
            <person name="Leigh N.D."/>
            <person name="Simon A."/>
            <person name="Yun M.H."/>
        </authorList>
    </citation>
    <scope>NUCLEOTIDE SEQUENCE</scope>
    <source>
        <strain evidence="1">20211129_DDA</strain>
        <tissue evidence="1">Liver</tissue>
    </source>
</reference>
<comment type="caution">
    <text evidence="1">The sequence shown here is derived from an EMBL/GenBank/DDBJ whole genome shotgun (WGS) entry which is preliminary data.</text>
</comment>
<protein>
    <submittedName>
        <fullName evidence="1">Uncharacterized protein</fullName>
    </submittedName>
</protein>
<evidence type="ECO:0000313" key="2">
    <source>
        <dbReference type="Proteomes" id="UP001066276"/>
    </source>
</evidence>
<dbReference type="AlphaFoldDB" id="A0AAV7T769"/>
<sequence>MISGPPAWRLPVAAVLGAPGREEAGPVTREPRWSLWRGGACSLMDRAVSGPAGVAVLIAGVAEHRRR</sequence>
<keyword evidence="2" id="KW-1185">Reference proteome</keyword>
<dbReference type="EMBL" id="JANPWB010000007">
    <property type="protein sequence ID" value="KAJ1172287.1"/>
    <property type="molecule type" value="Genomic_DNA"/>
</dbReference>
<accession>A0AAV7T769</accession>
<name>A0AAV7T769_PLEWA</name>